<dbReference type="GO" id="GO:0034040">
    <property type="term" value="F:ATPase-coupled lipid transmembrane transporter activity"/>
    <property type="evidence" value="ECO:0007669"/>
    <property type="project" value="TreeGrafter"/>
</dbReference>
<dbReference type="FunFam" id="3.40.50.300:FF:000287">
    <property type="entry name" value="Multidrug ABC transporter ATP-binding protein"/>
    <property type="match status" value="1"/>
</dbReference>
<dbReference type="GO" id="GO:0140359">
    <property type="term" value="F:ABC-type transporter activity"/>
    <property type="evidence" value="ECO:0007669"/>
    <property type="project" value="InterPro"/>
</dbReference>
<dbReference type="Gene3D" id="3.40.50.300">
    <property type="entry name" value="P-loop containing nucleotide triphosphate hydrolases"/>
    <property type="match status" value="1"/>
</dbReference>
<organism evidence="12 13">
    <name type="scientific">Paenibacillus larvae subsp. pulvifaciens</name>
    <dbReference type="NCBI Taxonomy" id="1477"/>
    <lineage>
        <taxon>Bacteria</taxon>
        <taxon>Bacillati</taxon>
        <taxon>Bacillota</taxon>
        <taxon>Bacilli</taxon>
        <taxon>Bacillales</taxon>
        <taxon>Paenibacillaceae</taxon>
        <taxon>Paenibacillus</taxon>
    </lineage>
</organism>
<dbReference type="Gene3D" id="1.20.1560.10">
    <property type="entry name" value="ABC transporter type 1, transmembrane domain"/>
    <property type="match status" value="1"/>
</dbReference>
<evidence type="ECO:0000256" key="8">
    <source>
        <dbReference type="SAM" id="MobiDB-lite"/>
    </source>
</evidence>
<dbReference type="InterPro" id="IPR036640">
    <property type="entry name" value="ABC1_TM_sf"/>
</dbReference>
<keyword evidence="7 9" id="KW-0472">Membrane</keyword>
<dbReference type="PROSITE" id="PS50929">
    <property type="entry name" value="ABC_TM1F"/>
    <property type="match status" value="1"/>
</dbReference>
<evidence type="ECO:0000256" key="4">
    <source>
        <dbReference type="ARBA" id="ARBA00022741"/>
    </source>
</evidence>
<dbReference type="SUPFAM" id="SSF52540">
    <property type="entry name" value="P-loop containing nucleoside triphosphate hydrolases"/>
    <property type="match status" value="1"/>
</dbReference>
<dbReference type="InterPro" id="IPR011527">
    <property type="entry name" value="ABC1_TM_dom"/>
</dbReference>
<comment type="subcellular location">
    <subcellularLocation>
        <location evidence="1">Cell membrane</location>
        <topology evidence="1">Multi-pass membrane protein</topology>
    </subcellularLocation>
</comment>
<dbReference type="GO" id="GO:0016887">
    <property type="term" value="F:ATP hydrolysis activity"/>
    <property type="evidence" value="ECO:0007669"/>
    <property type="project" value="InterPro"/>
</dbReference>
<dbReference type="GO" id="GO:0005886">
    <property type="term" value="C:plasma membrane"/>
    <property type="evidence" value="ECO:0007669"/>
    <property type="project" value="UniProtKB-SubCell"/>
</dbReference>
<feature type="transmembrane region" description="Helical" evidence="9">
    <location>
        <begin position="146"/>
        <end position="166"/>
    </location>
</feature>
<protein>
    <submittedName>
        <fullName evidence="12">Multidrug ABC transporter permease</fullName>
    </submittedName>
</protein>
<evidence type="ECO:0000313" key="13">
    <source>
        <dbReference type="Proteomes" id="UP000192727"/>
    </source>
</evidence>
<dbReference type="Pfam" id="PF00664">
    <property type="entry name" value="ABC_membrane"/>
    <property type="match status" value="1"/>
</dbReference>
<dbReference type="InterPro" id="IPR027417">
    <property type="entry name" value="P-loop_NTPase"/>
</dbReference>
<evidence type="ECO:0000259" key="10">
    <source>
        <dbReference type="PROSITE" id="PS50893"/>
    </source>
</evidence>
<dbReference type="Proteomes" id="UP000192727">
    <property type="component" value="Chromosome"/>
</dbReference>
<dbReference type="PANTHER" id="PTHR24221">
    <property type="entry name" value="ATP-BINDING CASSETTE SUB-FAMILY B"/>
    <property type="match status" value="1"/>
</dbReference>
<keyword evidence="4" id="KW-0547">Nucleotide-binding</keyword>
<evidence type="ECO:0000256" key="3">
    <source>
        <dbReference type="ARBA" id="ARBA00022692"/>
    </source>
</evidence>
<keyword evidence="5" id="KW-0067">ATP-binding</keyword>
<dbReference type="GO" id="GO:0005524">
    <property type="term" value="F:ATP binding"/>
    <property type="evidence" value="ECO:0007669"/>
    <property type="project" value="UniProtKB-KW"/>
</dbReference>
<evidence type="ECO:0000256" key="5">
    <source>
        <dbReference type="ARBA" id="ARBA00022840"/>
    </source>
</evidence>
<evidence type="ECO:0000259" key="11">
    <source>
        <dbReference type="PROSITE" id="PS50929"/>
    </source>
</evidence>
<dbReference type="PANTHER" id="PTHR24221:SF430">
    <property type="entry name" value="MULTIDRUG RESISTANCE ABC TRANSPORTER ATP-BINDING_PERMEASE PROTEIN YHEH-RELATED"/>
    <property type="match status" value="1"/>
</dbReference>
<keyword evidence="6 9" id="KW-1133">Transmembrane helix</keyword>
<accession>A0A1V0USH0</accession>
<dbReference type="EMBL" id="CP020557">
    <property type="protein sequence ID" value="ARF68245.1"/>
    <property type="molecule type" value="Genomic_DNA"/>
</dbReference>
<evidence type="ECO:0000256" key="2">
    <source>
        <dbReference type="ARBA" id="ARBA00022448"/>
    </source>
</evidence>
<dbReference type="AlphaFoldDB" id="A0A1V0USH0"/>
<evidence type="ECO:0000256" key="7">
    <source>
        <dbReference type="ARBA" id="ARBA00023136"/>
    </source>
</evidence>
<dbReference type="CDD" id="cd03254">
    <property type="entry name" value="ABCC_Glucan_exporter_like"/>
    <property type="match status" value="1"/>
</dbReference>
<gene>
    <name evidence="12" type="ORF">B7C51_11145</name>
</gene>
<dbReference type="InterPro" id="IPR003439">
    <property type="entry name" value="ABC_transporter-like_ATP-bd"/>
</dbReference>
<keyword evidence="2" id="KW-0813">Transport</keyword>
<dbReference type="InterPro" id="IPR039421">
    <property type="entry name" value="Type_1_exporter"/>
</dbReference>
<dbReference type="SMART" id="SM00382">
    <property type="entry name" value="AAA"/>
    <property type="match status" value="1"/>
</dbReference>
<dbReference type="Pfam" id="PF00005">
    <property type="entry name" value="ABC_tran"/>
    <property type="match status" value="1"/>
</dbReference>
<evidence type="ECO:0000256" key="6">
    <source>
        <dbReference type="ARBA" id="ARBA00022989"/>
    </source>
</evidence>
<dbReference type="InterPro" id="IPR003593">
    <property type="entry name" value="AAA+_ATPase"/>
</dbReference>
<feature type="region of interest" description="Disordered" evidence="8">
    <location>
        <begin position="669"/>
        <end position="689"/>
    </location>
</feature>
<reference evidence="12 13" key="1">
    <citation type="submission" date="2017-03" db="EMBL/GenBank/DDBJ databases">
        <title>Paenibacillus larvae genome sequencing.</title>
        <authorList>
            <person name="Dingman D.W."/>
        </authorList>
    </citation>
    <scope>NUCLEOTIDE SEQUENCE [LARGE SCALE GENOMIC DNA]</scope>
    <source>
        <strain evidence="12 13">SAG 10367</strain>
    </source>
</reference>
<dbReference type="RefSeq" id="WP_083039949.1">
    <property type="nucleotide sequence ID" value="NZ_CP020557.1"/>
</dbReference>
<evidence type="ECO:0000256" key="1">
    <source>
        <dbReference type="ARBA" id="ARBA00004651"/>
    </source>
</evidence>
<feature type="transmembrane region" description="Helical" evidence="9">
    <location>
        <begin position="251"/>
        <end position="270"/>
    </location>
</feature>
<feature type="domain" description="ABC transmembrane type-1" evidence="11">
    <location>
        <begin position="19"/>
        <end position="398"/>
    </location>
</feature>
<evidence type="ECO:0000313" key="12">
    <source>
        <dbReference type="EMBL" id="ARF68245.1"/>
    </source>
</evidence>
<dbReference type="PROSITE" id="PS50893">
    <property type="entry name" value="ABC_TRANSPORTER_2"/>
    <property type="match status" value="1"/>
</dbReference>
<dbReference type="CDD" id="cd18544">
    <property type="entry name" value="ABC_6TM_TmrA_like"/>
    <property type="match status" value="1"/>
</dbReference>
<keyword evidence="3 9" id="KW-0812">Transmembrane</keyword>
<sequence>MSVSKRLFRYAMKYKKMFIIALLMLGISVAAELTGPFIAKKMIDTNILGIEKVWYETGAGENAVSYQGKHYTRSDRMAEAPDPARQARVLQVGRQFVFTAETIVQDGERKWEEGKLAVTAKDGSVSVYQANLLTTGELFSFYKPELPYILLLVGFYMVLLVISALFQYGERYILQISANRVIQTLRLDVYAHIQRLPVQYFDNLPAGKVVSRVTNDTEAVRDLFVSVLANFFSGFVYITGIYVALFLLNPGLAGISLLLLPLLALWFVVYRKFANKYNKIIRSRLSDINAMINESIQGMPIIRIFRRQKETNREFEELNQEYFKYQNKMLSLNALTGHNLTNVLRNLSLVVALWYFGGASLTAGTAISLGVLYAYVDYLGRLFQPVTGMANQLANLEQSLVSAERVFKLMDEPGEPVSHESMPRYRGDVVFDKVSFAYKEEEYVLKRVSFEAKQGETVALVGHTGSGKSSIMNLLFRFYDPQKGEILIDGMRIRDIPKQMLRQHMGIVLQDPFLFTGTVASNVSLNDPSISRERVEKALRDVGAERVLAHLPKGYDETVLEKGSTLSAGQRQIISFARALAFDPAILILDEATASIDTETEAVIQEALEVLKQGRTTFIIAHRLSTIRNADQILVLHRGEIAERGPHDTLMQLKGRYYRMYELQQGKKAAEQEIKRQTDPVPGEGLPAT</sequence>
<name>A0A1V0USH0_9BACL</name>
<dbReference type="SUPFAM" id="SSF90123">
    <property type="entry name" value="ABC transporter transmembrane region"/>
    <property type="match status" value="1"/>
</dbReference>
<feature type="compositionally biased region" description="Basic and acidic residues" evidence="8">
    <location>
        <begin position="669"/>
        <end position="678"/>
    </location>
</feature>
<evidence type="ECO:0000256" key="9">
    <source>
        <dbReference type="SAM" id="Phobius"/>
    </source>
</evidence>
<feature type="transmembrane region" description="Helical" evidence="9">
    <location>
        <begin position="223"/>
        <end position="245"/>
    </location>
</feature>
<feature type="transmembrane region" description="Helical" evidence="9">
    <location>
        <begin position="352"/>
        <end position="376"/>
    </location>
</feature>
<feature type="domain" description="ABC transporter" evidence="10">
    <location>
        <begin position="429"/>
        <end position="663"/>
    </location>
</feature>
<proteinExistence type="predicted"/>